<evidence type="ECO:0000256" key="1">
    <source>
        <dbReference type="ARBA" id="ARBA00008777"/>
    </source>
</evidence>
<evidence type="ECO:0000256" key="2">
    <source>
        <dbReference type="ARBA" id="ARBA00022980"/>
    </source>
</evidence>
<dbReference type="Pfam" id="PF01196">
    <property type="entry name" value="Ribosomal_L17"/>
    <property type="match status" value="1"/>
</dbReference>
<evidence type="ECO:0000256" key="5">
    <source>
        <dbReference type="ARBA" id="ARBA00035413"/>
    </source>
</evidence>
<dbReference type="InterPro" id="IPR036373">
    <property type="entry name" value="Ribosomal_bL17_sf"/>
</dbReference>
<dbReference type="EMBL" id="JBAMIC010000007">
    <property type="protein sequence ID" value="KAK7105857.1"/>
    <property type="molecule type" value="Genomic_DNA"/>
</dbReference>
<organism evidence="7 8">
    <name type="scientific">Littorina saxatilis</name>
    <dbReference type="NCBI Taxonomy" id="31220"/>
    <lineage>
        <taxon>Eukaryota</taxon>
        <taxon>Metazoa</taxon>
        <taxon>Spiralia</taxon>
        <taxon>Lophotrochozoa</taxon>
        <taxon>Mollusca</taxon>
        <taxon>Gastropoda</taxon>
        <taxon>Caenogastropoda</taxon>
        <taxon>Littorinimorpha</taxon>
        <taxon>Littorinoidea</taxon>
        <taxon>Littorinidae</taxon>
        <taxon>Littorina</taxon>
    </lineage>
</organism>
<dbReference type="Gene3D" id="3.90.1030.10">
    <property type="entry name" value="Ribosomal protein L17"/>
    <property type="match status" value="1"/>
</dbReference>
<dbReference type="Proteomes" id="UP001374579">
    <property type="component" value="Unassembled WGS sequence"/>
</dbReference>
<evidence type="ECO:0000313" key="7">
    <source>
        <dbReference type="EMBL" id="KAK7105857.1"/>
    </source>
</evidence>
<dbReference type="PANTHER" id="PTHR14413">
    <property type="entry name" value="RIBOSOMAL PROTEIN L17"/>
    <property type="match status" value="1"/>
</dbReference>
<comment type="similarity">
    <text evidence="1">Belongs to the bacterial ribosomal protein bL17 family.</text>
</comment>
<dbReference type="SUPFAM" id="SSF64263">
    <property type="entry name" value="Prokaryotic ribosomal protein L17"/>
    <property type="match status" value="1"/>
</dbReference>
<dbReference type="FunFam" id="3.90.1030.10:FF:000009">
    <property type="entry name" value="39S ribosomal protein L17, mitochondrial"/>
    <property type="match status" value="1"/>
</dbReference>
<keyword evidence="8" id="KW-1185">Reference proteome</keyword>
<evidence type="ECO:0000256" key="4">
    <source>
        <dbReference type="ARBA" id="ARBA00035290"/>
    </source>
</evidence>
<protein>
    <recommendedName>
        <fullName evidence="4">Large ribosomal subunit protein bL17m</fullName>
    </recommendedName>
    <alternativeName>
        <fullName evidence="5">39S ribosomal protein L17, mitochondrial</fullName>
    </alternativeName>
</protein>
<dbReference type="GO" id="GO:0003735">
    <property type="term" value="F:structural constituent of ribosome"/>
    <property type="evidence" value="ECO:0007669"/>
    <property type="project" value="InterPro"/>
</dbReference>
<evidence type="ECO:0000313" key="8">
    <source>
        <dbReference type="Proteomes" id="UP001374579"/>
    </source>
</evidence>
<feature type="region of interest" description="Disordered" evidence="6">
    <location>
        <begin position="162"/>
        <end position="211"/>
    </location>
</feature>
<dbReference type="AlphaFoldDB" id="A0AAN9GEY6"/>
<dbReference type="GO" id="GO:0005762">
    <property type="term" value="C:mitochondrial large ribosomal subunit"/>
    <property type="evidence" value="ECO:0007669"/>
    <property type="project" value="TreeGrafter"/>
</dbReference>
<reference evidence="7 8" key="1">
    <citation type="submission" date="2024-02" db="EMBL/GenBank/DDBJ databases">
        <title>Chromosome-scale genome assembly of the rough periwinkle Littorina saxatilis.</title>
        <authorList>
            <person name="De Jode A."/>
            <person name="Faria R."/>
            <person name="Formenti G."/>
            <person name="Sims Y."/>
            <person name="Smith T.P."/>
            <person name="Tracey A."/>
            <person name="Wood J.M.D."/>
            <person name="Zagrodzka Z.B."/>
            <person name="Johannesson K."/>
            <person name="Butlin R.K."/>
            <person name="Leder E.H."/>
        </authorList>
    </citation>
    <scope>NUCLEOTIDE SEQUENCE [LARGE SCALE GENOMIC DNA]</scope>
    <source>
        <strain evidence="7">Snail1</strain>
        <tissue evidence="7">Muscle</tissue>
    </source>
</reference>
<name>A0AAN9GEY6_9CAEN</name>
<keyword evidence="2" id="KW-0689">Ribosomal protein</keyword>
<sequence length="211" mass="23852">MLRFRIRTRPRKMASLEGLGSGPEGRLKRLRKHVTALIRHERLETTYAQCDETRGYAEKLITMAVRNGDRDKHTMEMADYWLLEKDLIHKLFKVLVPRYQSLPATATSIHRISTEYPGDGRHMGVLELKGNPWPPVRPQPRNTRLHLHNIQLEEAKKEYHQERLRAKSAAAAVPPEGSSVDGPAGSSVDPDPIDSESESGESKNSGDSSKR</sequence>
<evidence type="ECO:0000256" key="3">
    <source>
        <dbReference type="ARBA" id="ARBA00023274"/>
    </source>
</evidence>
<proteinExistence type="inferred from homology"/>
<keyword evidence="3" id="KW-0687">Ribonucleoprotein</keyword>
<feature type="compositionally biased region" description="Low complexity" evidence="6">
    <location>
        <begin position="202"/>
        <end position="211"/>
    </location>
</feature>
<gene>
    <name evidence="7" type="ORF">V1264_017183</name>
</gene>
<dbReference type="PANTHER" id="PTHR14413:SF16">
    <property type="entry name" value="LARGE RIBOSOMAL SUBUNIT PROTEIN BL17M"/>
    <property type="match status" value="1"/>
</dbReference>
<accession>A0AAN9GEY6</accession>
<comment type="caution">
    <text evidence="7">The sequence shown here is derived from an EMBL/GenBank/DDBJ whole genome shotgun (WGS) entry which is preliminary data.</text>
</comment>
<dbReference type="InterPro" id="IPR000456">
    <property type="entry name" value="Ribosomal_bL17"/>
</dbReference>
<dbReference type="GO" id="GO:0006412">
    <property type="term" value="P:translation"/>
    <property type="evidence" value="ECO:0007669"/>
    <property type="project" value="InterPro"/>
</dbReference>
<evidence type="ECO:0000256" key="6">
    <source>
        <dbReference type="SAM" id="MobiDB-lite"/>
    </source>
</evidence>